<feature type="region of interest" description="Disordered" evidence="3">
    <location>
        <begin position="1"/>
        <end position="20"/>
    </location>
</feature>
<evidence type="ECO:0000313" key="5">
    <source>
        <dbReference type="Proteomes" id="UP001165060"/>
    </source>
</evidence>
<keyword evidence="2" id="KW-0802">TPR repeat</keyword>
<dbReference type="EMBL" id="BRYB01000817">
    <property type="protein sequence ID" value="GMI38326.1"/>
    <property type="molecule type" value="Genomic_DNA"/>
</dbReference>
<dbReference type="PANTHER" id="PTHR22904">
    <property type="entry name" value="TPR REPEAT CONTAINING PROTEIN"/>
    <property type="match status" value="1"/>
</dbReference>
<proteinExistence type="predicted"/>
<evidence type="ECO:0000256" key="2">
    <source>
        <dbReference type="ARBA" id="ARBA00022803"/>
    </source>
</evidence>
<dbReference type="SUPFAM" id="SSF48452">
    <property type="entry name" value="TPR-like"/>
    <property type="match status" value="1"/>
</dbReference>
<organism evidence="4 5">
    <name type="scientific">Tetraparma gracilis</name>
    <dbReference type="NCBI Taxonomy" id="2962635"/>
    <lineage>
        <taxon>Eukaryota</taxon>
        <taxon>Sar</taxon>
        <taxon>Stramenopiles</taxon>
        <taxon>Ochrophyta</taxon>
        <taxon>Bolidophyceae</taxon>
        <taxon>Parmales</taxon>
        <taxon>Triparmaceae</taxon>
        <taxon>Tetraparma</taxon>
    </lineage>
</organism>
<sequence length="311" mass="32378">MTNPLPPVPPSHSQLSSDAAALRSSGNDAFNKGDHLLASRCYTLALDQLLPGSAIDSLTQQSSVALDLSPPPPHARHLLSQLLSNRSLAFLKLSDHAAAGSDAQLCTWARPGWPKGHLRLLAALDAKGASVDERRTAARNALLACPGDKELEAKEMGYALLESETCGVAGAGGGAEEGIRQAMSIAADGKDARQGMACGDVGSAYAAGAFGLSKDEARAEEFLRRGLALGDGASARVLGQLMLGRGEVEGAAEMLARGAGMGDEGAAEILGGMDEEAKEKRRQAILQLKVMAEGGDERARGMLEELEKEQQ</sequence>
<evidence type="ECO:0000313" key="4">
    <source>
        <dbReference type="EMBL" id="GMI38326.1"/>
    </source>
</evidence>
<dbReference type="Gene3D" id="1.25.40.10">
    <property type="entry name" value="Tetratricopeptide repeat domain"/>
    <property type="match status" value="1"/>
</dbReference>
<gene>
    <name evidence="4" type="ORF">TeGR_g2914</name>
</gene>
<keyword evidence="5" id="KW-1185">Reference proteome</keyword>
<protein>
    <submittedName>
        <fullName evidence="4">Uncharacterized protein</fullName>
    </submittedName>
</protein>
<dbReference type="InterPro" id="IPR011990">
    <property type="entry name" value="TPR-like_helical_dom_sf"/>
</dbReference>
<reference evidence="4 5" key="1">
    <citation type="journal article" date="2023" name="Commun. Biol.">
        <title>Genome analysis of Parmales, the sister group of diatoms, reveals the evolutionary specialization of diatoms from phago-mixotrophs to photoautotrophs.</title>
        <authorList>
            <person name="Ban H."/>
            <person name="Sato S."/>
            <person name="Yoshikawa S."/>
            <person name="Yamada K."/>
            <person name="Nakamura Y."/>
            <person name="Ichinomiya M."/>
            <person name="Sato N."/>
            <person name="Blanc-Mathieu R."/>
            <person name="Endo H."/>
            <person name="Kuwata A."/>
            <person name="Ogata H."/>
        </authorList>
    </citation>
    <scope>NUCLEOTIDE SEQUENCE [LARGE SCALE GENOMIC DNA]</scope>
</reference>
<evidence type="ECO:0000256" key="1">
    <source>
        <dbReference type="ARBA" id="ARBA00022737"/>
    </source>
</evidence>
<keyword evidence="1" id="KW-0677">Repeat</keyword>
<evidence type="ECO:0000256" key="3">
    <source>
        <dbReference type="SAM" id="MobiDB-lite"/>
    </source>
</evidence>
<accession>A0ABQ6N2U6</accession>
<comment type="caution">
    <text evidence="4">The sequence shown here is derived from an EMBL/GenBank/DDBJ whole genome shotgun (WGS) entry which is preliminary data.</text>
</comment>
<dbReference type="PANTHER" id="PTHR22904:SF523">
    <property type="entry name" value="STRESS-INDUCED-PHOSPHOPROTEIN 1"/>
    <property type="match status" value="1"/>
</dbReference>
<dbReference type="Proteomes" id="UP001165060">
    <property type="component" value="Unassembled WGS sequence"/>
</dbReference>
<feature type="compositionally biased region" description="Pro residues" evidence="3">
    <location>
        <begin position="1"/>
        <end position="10"/>
    </location>
</feature>
<name>A0ABQ6N2U6_9STRA</name>